<sequence length="226" mass="23624">MNRSVKLFFLATFANFAGVAESKADQVYELVFEQPEYYVVEGSSVEVSIMLRETVTDGDVARLATGGFDGLVNFGICADFATSTGGAASTIESVSGVSLNPLFNDSLLNDLGILGDRLDLFGSTTNIFGGVEVGSDVGTPDVYELELATLLVDAGDVGNVTTYNLSDHENPLLLSTFADGQLIDSVASYGGVNIFVTSAVPEPASATLLFGVGAALLLQRRRSLAA</sequence>
<dbReference type="RefSeq" id="WP_075084530.1">
    <property type="nucleotide sequence ID" value="NZ_CP042912.1"/>
</dbReference>
<accession>A0A5B9PB63</accession>
<dbReference type="Proteomes" id="UP000322214">
    <property type="component" value="Chromosome"/>
</dbReference>
<reference evidence="2 3" key="1">
    <citation type="submission" date="2019-08" db="EMBL/GenBank/DDBJ databases">
        <title>Deep-cultivation of Planctomycetes and their phenomic and genomic characterization uncovers novel biology.</title>
        <authorList>
            <person name="Wiegand S."/>
            <person name="Jogler M."/>
            <person name="Boedeker C."/>
            <person name="Pinto D."/>
            <person name="Vollmers J."/>
            <person name="Rivas-Marin E."/>
            <person name="Kohn T."/>
            <person name="Peeters S.H."/>
            <person name="Heuer A."/>
            <person name="Rast P."/>
            <person name="Oberbeckmann S."/>
            <person name="Bunk B."/>
            <person name="Jeske O."/>
            <person name="Meyerdierks A."/>
            <person name="Storesund J.E."/>
            <person name="Kallscheuer N."/>
            <person name="Luecker S."/>
            <person name="Lage O.M."/>
            <person name="Pohl T."/>
            <person name="Merkel B.J."/>
            <person name="Hornburger P."/>
            <person name="Mueller R.-W."/>
            <person name="Bruemmer F."/>
            <person name="Labrenz M."/>
            <person name="Spormann A.M."/>
            <person name="Op den Camp H."/>
            <person name="Overmann J."/>
            <person name="Amann R."/>
            <person name="Jetten M.S.M."/>
            <person name="Mascher T."/>
            <person name="Medema M.H."/>
            <person name="Devos D.P."/>
            <person name="Kaster A.-K."/>
            <person name="Ovreas L."/>
            <person name="Rohde M."/>
            <person name="Galperin M.Y."/>
            <person name="Jogler C."/>
        </authorList>
    </citation>
    <scope>NUCLEOTIDE SEQUENCE [LARGE SCALE GENOMIC DNA]</scope>
    <source>
        <strain evidence="2 3">FC18</strain>
    </source>
</reference>
<proteinExistence type="predicted"/>
<evidence type="ECO:0000313" key="3">
    <source>
        <dbReference type="Proteomes" id="UP000322214"/>
    </source>
</evidence>
<dbReference type="KEGG" id="mff:MFFC18_26320"/>
<protein>
    <recommendedName>
        <fullName evidence="1">Ice-binding protein C-terminal domain-containing protein</fullName>
    </recommendedName>
</protein>
<dbReference type="Pfam" id="PF07589">
    <property type="entry name" value="PEP-CTERM"/>
    <property type="match status" value="1"/>
</dbReference>
<dbReference type="InterPro" id="IPR013424">
    <property type="entry name" value="Ice-binding_C"/>
</dbReference>
<organism evidence="2 3">
    <name type="scientific">Mariniblastus fucicola</name>
    <dbReference type="NCBI Taxonomy" id="980251"/>
    <lineage>
        <taxon>Bacteria</taxon>
        <taxon>Pseudomonadati</taxon>
        <taxon>Planctomycetota</taxon>
        <taxon>Planctomycetia</taxon>
        <taxon>Pirellulales</taxon>
        <taxon>Pirellulaceae</taxon>
        <taxon>Mariniblastus</taxon>
    </lineage>
</organism>
<keyword evidence="3" id="KW-1185">Reference proteome</keyword>
<evidence type="ECO:0000259" key="1">
    <source>
        <dbReference type="Pfam" id="PF07589"/>
    </source>
</evidence>
<dbReference type="AlphaFoldDB" id="A0A5B9PB63"/>
<name>A0A5B9PB63_9BACT</name>
<gene>
    <name evidence="2" type="ORF">MFFC18_26320</name>
</gene>
<evidence type="ECO:0000313" key="2">
    <source>
        <dbReference type="EMBL" id="QEG22749.1"/>
    </source>
</evidence>
<feature type="domain" description="Ice-binding protein C-terminal" evidence="1">
    <location>
        <begin position="199"/>
        <end position="222"/>
    </location>
</feature>
<dbReference type="EMBL" id="CP042912">
    <property type="protein sequence ID" value="QEG22749.1"/>
    <property type="molecule type" value="Genomic_DNA"/>
</dbReference>